<keyword evidence="11" id="KW-1185">Reference proteome</keyword>
<evidence type="ECO:0000256" key="5">
    <source>
        <dbReference type="ARBA" id="ARBA00022825"/>
    </source>
</evidence>
<evidence type="ECO:0000313" key="10">
    <source>
        <dbReference type="EMBL" id="RAG86021.1"/>
    </source>
</evidence>
<dbReference type="GO" id="GO:0046872">
    <property type="term" value="F:metal ion binding"/>
    <property type="evidence" value="ECO:0007669"/>
    <property type="project" value="UniProtKB-KW"/>
</dbReference>
<evidence type="ECO:0000256" key="6">
    <source>
        <dbReference type="ARBA" id="ARBA00022837"/>
    </source>
</evidence>
<evidence type="ECO:0000259" key="9">
    <source>
        <dbReference type="PROSITE" id="PS51695"/>
    </source>
</evidence>
<protein>
    <submittedName>
        <fullName evidence="10">Serine protease</fullName>
    </submittedName>
</protein>
<sequence>MRPTRRPLALTAALLCAALTAAAALPGGAAAADRTRPDRVPLPGSAPVWTAAPAADQGLVPRTAKVEARVYLAGRARQALAAEAKAVSDPRSSRYRNFLTPDQIRARFAPSRAQVAAVTSWLTGAGFRVVQSNSHYLTVQGDAQAASRAFGAHLHAYRKNGHVYTAPDGLTTIPASVADDVLAVTGLDSSPHQAHHGETLPGPANAFVNAPPTSAYYGQQAASTLPKAYGRVMPYVTKGYTGKQLRSAYGATATGLTGAGVKIAVVDAYDSPTLAGDLNQYASAHGDAAYSDGQLTRVDAATWTHTAAPSAAAPDGCGASGWYGEQTLDLEAVHAMAPAANLTYVGAASCGDADLIDALNKVNDGHLADIVSDSWGEPELASDPAMDPVYDKIFMTGAVEGIGYYFSSGDGGDEKAATGRTQTDMPASLPWVTAVGGTALAVGANDQYLFETGWGTDKAPLAASGTSWSTLPGAFTAGAGGGTSSRVAQPSYQSSVVPGTLANVFGKPHRVVPDIAAVADSSTGFLVGQTQTFPNGSVAYSEYRVGGTSLAAPVIAGIQALAQQEAGGPLGFANPAIYGRYGTQALHDVTDFPYGKKVQLAVVRVDYRNNVDATAGTVTTLRALGHDSSLHATQGYDDVTGVGSPAPGYIPSYGPNGGALTAR</sequence>
<dbReference type="OrthoDB" id="3846088at2"/>
<dbReference type="GO" id="GO:0004252">
    <property type="term" value="F:serine-type endopeptidase activity"/>
    <property type="evidence" value="ECO:0007669"/>
    <property type="project" value="InterPro"/>
</dbReference>
<dbReference type="Pfam" id="PF00082">
    <property type="entry name" value="Peptidase_S8"/>
    <property type="match status" value="1"/>
</dbReference>
<dbReference type="PANTHER" id="PTHR14218">
    <property type="entry name" value="PROTEASE S8 TRIPEPTIDYL PEPTIDASE I CLN2"/>
    <property type="match status" value="1"/>
</dbReference>
<reference evidence="10 11" key="1">
    <citation type="submission" date="2018-06" db="EMBL/GenBank/DDBJ databases">
        <title>Streptacidiphilus pinicola sp. nov., isolated from pine grove soil.</title>
        <authorList>
            <person name="Roh S.G."/>
            <person name="Park S."/>
            <person name="Kim M.-K."/>
            <person name="Yun B.-R."/>
            <person name="Park J."/>
            <person name="Kim M.J."/>
            <person name="Kim Y.S."/>
            <person name="Kim S.B."/>
        </authorList>
    </citation>
    <scope>NUCLEOTIDE SEQUENCE [LARGE SCALE GENOMIC DNA]</scope>
    <source>
        <strain evidence="10 11">MMS16-CNU450</strain>
    </source>
</reference>
<dbReference type="PROSITE" id="PS51318">
    <property type="entry name" value="TAT"/>
    <property type="match status" value="1"/>
</dbReference>
<accession>A0A2X0IRZ8</accession>
<dbReference type="InterPro" id="IPR000209">
    <property type="entry name" value="Peptidase_S8/S53_dom"/>
</dbReference>
<keyword evidence="3" id="KW-0479">Metal-binding</keyword>
<evidence type="ECO:0000256" key="3">
    <source>
        <dbReference type="ARBA" id="ARBA00022723"/>
    </source>
</evidence>
<evidence type="ECO:0000256" key="4">
    <source>
        <dbReference type="ARBA" id="ARBA00022801"/>
    </source>
</evidence>
<evidence type="ECO:0000256" key="1">
    <source>
        <dbReference type="ARBA" id="ARBA00001913"/>
    </source>
</evidence>
<comment type="cofactor">
    <cofactor evidence="1">
        <name>Ca(2+)</name>
        <dbReference type="ChEBI" id="CHEBI:29108"/>
    </cofactor>
</comment>
<dbReference type="CDD" id="cd04056">
    <property type="entry name" value="Peptidases_S53"/>
    <property type="match status" value="1"/>
</dbReference>
<keyword evidence="7" id="KW-0865">Zymogen</keyword>
<evidence type="ECO:0000256" key="8">
    <source>
        <dbReference type="SAM" id="SignalP"/>
    </source>
</evidence>
<evidence type="ECO:0000256" key="2">
    <source>
        <dbReference type="ARBA" id="ARBA00022670"/>
    </source>
</evidence>
<dbReference type="InterPro" id="IPR006311">
    <property type="entry name" value="TAT_signal"/>
</dbReference>
<dbReference type="SMART" id="SM00944">
    <property type="entry name" value="Pro-kuma_activ"/>
    <property type="match status" value="1"/>
</dbReference>
<gene>
    <name evidence="10" type="ORF">DN069_08345</name>
</gene>
<dbReference type="AlphaFoldDB" id="A0A2X0IRZ8"/>
<dbReference type="PANTHER" id="PTHR14218:SF15">
    <property type="entry name" value="TRIPEPTIDYL-PEPTIDASE 1"/>
    <property type="match status" value="1"/>
</dbReference>
<dbReference type="Pfam" id="PF09286">
    <property type="entry name" value="Pro-kuma_activ"/>
    <property type="match status" value="1"/>
</dbReference>
<dbReference type="InterPro" id="IPR050819">
    <property type="entry name" value="Tripeptidyl-peptidase_I"/>
</dbReference>
<keyword evidence="6" id="KW-0106">Calcium</keyword>
<dbReference type="InterPro" id="IPR036852">
    <property type="entry name" value="Peptidase_S8/S53_dom_sf"/>
</dbReference>
<comment type="caution">
    <text evidence="10">The sequence shown here is derived from an EMBL/GenBank/DDBJ whole genome shotgun (WGS) entry which is preliminary data.</text>
</comment>
<dbReference type="RefSeq" id="WP_111500219.1">
    <property type="nucleotide sequence ID" value="NZ_QKYN01000034.1"/>
</dbReference>
<dbReference type="GO" id="GO:0008240">
    <property type="term" value="F:tripeptidyl-peptidase activity"/>
    <property type="evidence" value="ECO:0007669"/>
    <property type="project" value="TreeGrafter"/>
</dbReference>
<organism evidence="10 11">
    <name type="scientific">Streptacidiphilus pinicola</name>
    <dbReference type="NCBI Taxonomy" id="2219663"/>
    <lineage>
        <taxon>Bacteria</taxon>
        <taxon>Bacillati</taxon>
        <taxon>Actinomycetota</taxon>
        <taxon>Actinomycetes</taxon>
        <taxon>Kitasatosporales</taxon>
        <taxon>Streptomycetaceae</taxon>
        <taxon>Streptacidiphilus</taxon>
    </lineage>
</organism>
<proteinExistence type="predicted"/>
<dbReference type="EMBL" id="QKYN01000034">
    <property type="protein sequence ID" value="RAG86021.1"/>
    <property type="molecule type" value="Genomic_DNA"/>
</dbReference>
<dbReference type="SUPFAM" id="SSF54897">
    <property type="entry name" value="Protease propeptides/inhibitors"/>
    <property type="match status" value="1"/>
</dbReference>
<dbReference type="PROSITE" id="PS51695">
    <property type="entry name" value="SEDOLISIN"/>
    <property type="match status" value="1"/>
</dbReference>
<name>A0A2X0IRZ8_9ACTN</name>
<keyword evidence="4" id="KW-0378">Hydrolase</keyword>
<feature type="domain" description="Peptidase S53" evidence="9">
    <location>
        <begin position="239"/>
        <end position="657"/>
    </location>
</feature>
<keyword evidence="8" id="KW-0732">Signal</keyword>
<dbReference type="GO" id="GO:0006508">
    <property type="term" value="P:proteolysis"/>
    <property type="evidence" value="ECO:0007669"/>
    <property type="project" value="UniProtKB-KW"/>
</dbReference>
<dbReference type="InterPro" id="IPR015366">
    <property type="entry name" value="S53_propep"/>
</dbReference>
<dbReference type="CDD" id="cd11377">
    <property type="entry name" value="Pro-peptidase_S53"/>
    <property type="match status" value="1"/>
</dbReference>
<dbReference type="Gene3D" id="3.40.50.200">
    <property type="entry name" value="Peptidase S8/S53 domain"/>
    <property type="match status" value="1"/>
</dbReference>
<dbReference type="SUPFAM" id="SSF52743">
    <property type="entry name" value="Subtilisin-like"/>
    <property type="match status" value="1"/>
</dbReference>
<evidence type="ECO:0000256" key="7">
    <source>
        <dbReference type="ARBA" id="ARBA00023145"/>
    </source>
</evidence>
<dbReference type="InterPro" id="IPR030400">
    <property type="entry name" value="Sedolisin_dom"/>
</dbReference>
<keyword evidence="5" id="KW-0720">Serine protease</keyword>
<dbReference type="InterPro" id="IPR023828">
    <property type="entry name" value="Peptidase_S8_Ser-AS"/>
</dbReference>
<dbReference type="PROSITE" id="PS00138">
    <property type="entry name" value="SUBTILASE_SER"/>
    <property type="match status" value="1"/>
</dbReference>
<feature type="signal peptide" evidence="8">
    <location>
        <begin position="1"/>
        <end position="23"/>
    </location>
</feature>
<evidence type="ECO:0000313" key="11">
    <source>
        <dbReference type="Proteomes" id="UP000248889"/>
    </source>
</evidence>
<feature type="chain" id="PRO_5039532018" evidence="8">
    <location>
        <begin position="24"/>
        <end position="663"/>
    </location>
</feature>
<dbReference type="Proteomes" id="UP000248889">
    <property type="component" value="Unassembled WGS sequence"/>
</dbReference>
<keyword evidence="2 10" id="KW-0645">Protease</keyword>